<dbReference type="Proteomes" id="UP000037843">
    <property type="component" value="Unassembled WGS sequence"/>
</dbReference>
<keyword evidence="1" id="KW-1133">Transmembrane helix</keyword>
<dbReference type="AlphaFoldDB" id="A0A7V8LMT9"/>
<feature type="transmembrane region" description="Helical" evidence="1">
    <location>
        <begin position="54"/>
        <end position="78"/>
    </location>
</feature>
<evidence type="ECO:0000313" key="5">
    <source>
        <dbReference type="Proteomes" id="UP000037962"/>
    </source>
</evidence>
<dbReference type="RefSeq" id="WP_043076557.1">
    <property type="nucleotide sequence ID" value="NZ_CP011530.1"/>
</dbReference>
<feature type="transmembrane region" description="Helical" evidence="1">
    <location>
        <begin position="84"/>
        <end position="102"/>
    </location>
</feature>
<reference evidence="4 5" key="1">
    <citation type="submission" date="2015-09" db="EMBL/GenBank/DDBJ databases">
        <title>Genome Sequences of Mycobacterium immunogenum Isolates, Recuperated from a Chloraminated Drinking Water Distribution System Simulator Subjected to Episodes of Nitrification.</title>
        <authorList>
            <person name="Gomez-Alvarez V."/>
            <person name="Revetta R.P."/>
        </authorList>
    </citation>
    <scope>NUCLEOTIDE SEQUENCE [LARGE SCALE GENOMIC DNA]</scope>
    <source>
        <strain evidence="2 4">H008</strain>
        <strain evidence="3 5">H076</strain>
    </source>
</reference>
<protein>
    <submittedName>
        <fullName evidence="2">Uncharacterized protein</fullName>
    </submittedName>
</protein>
<proteinExistence type="predicted"/>
<accession>A0A7V8LMT9</accession>
<organism evidence="2 4">
    <name type="scientific">Mycobacteroides immunogenum</name>
    <dbReference type="NCBI Taxonomy" id="83262"/>
    <lineage>
        <taxon>Bacteria</taxon>
        <taxon>Bacillati</taxon>
        <taxon>Actinomycetota</taxon>
        <taxon>Actinomycetes</taxon>
        <taxon>Mycobacteriales</taxon>
        <taxon>Mycobacteriaceae</taxon>
        <taxon>Mycobacteroides</taxon>
    </lineage>
</organism>
<dbReference type="KEGG" id="miz:BAB75_21105"/>
<gene>
    <name evidence="2" type="ORF">AN908_18255</name>
    <name evidence="3" type="ORF">AN912_14440</name>
</gene>
<keyword evidence="5" id="KW-1185">Reference proteome</keyword>
<evidence type="ECO:0000313" key="2">
    <source>
        <dbReference type="EMBL" id="KPG08377.1"/>
    </source>
</evidence>
<evidence type="ECO:0000313" key="3">
    <source>
        <dbReference type="EMBL" id="KPG33302.1"/>
    </source>
</evidence>
<name>A0A7V8LMT9_9MYCO</name>
<sequence length="105" mass="11069">MTTAAAGRKPGTAESIASWLLWLLVSVAAGIVTFTAIFPLAFSGAVPDQADAAAALFVWSLLTAVTCVAAAVAMGIGHLCHWHIWYWPALCALVLIRTLVLLHNL</sequence>
<evidence type="ECO:0000313" key="4">
    <source>
        <dbReference type="Proteomes" id="UP000037843"/>
    </source>
</evidence>
<keyword evidence="1" id="KW-0472">Membrane</keyword>
<dbReference type="Proteomes" id="UP000037962">
    <property type="component" value="Unassembled WGS sequence"/>
</dbReference>
<keyword evidence="1" id="KW-0812">Transmembrane</keyword>
<dbReference type="GeneID" id="45766362"/>
<dbReference type="OrthoDB" id="4638932at2"/>
<feature type="transmembrane region" description="Helical" evidence="1">
    <location>
        <begin position="20"/>
        <end position="42"/>
    </location>
</feature>
<comment type="caution">
    <text evidence="2">The sequence shown here is derived from an EMBL/GenBank/DDBJ whole genome shotgun (WGS) entry which is preliminary data.</text>
</comment>
<evidence type="ECO:0000256" key="1">
    <source>
        <dbReference type="SAM" id="Phobius"/>
    </source>
</evidence>
<dbReference type="EMBL" id="LJFO01000010">
    <property type="protein sequence ID" value="KPG08377.1"/>
    <property type="molecule type" value="Genomic_DNA"/>
</dbReference>
<dbReference type="EMBL" id="LJFS01000016">
    <property type="protein sequence ID" value="KPG33302.1"/>
    <property type="molecule type" value="Genomic_DNA"/>
</dbReference>